<organism evidence="5 6">
    <name type="scientific">Reticulomyxa filosa</name>
    <dbReference type="NCBI Taxonomy" id="46433"/>
    <lineage>
        <taxon>Eukaryota</taxon>
        <taxon>Sar</taxon>
        <taxon>Rhizaria</taxon>
        <taxon>Retaria</taxon>
        <taxon>Foraminifera</taxon>
        <taxon>Monothalamids</taxon>
        <taxon>Reticulomyxidae</taxon>
        <taxon>Reticulomyxa</taxon>
    </lineage>
</organism>
<evidence type="ECO:0000313" key="6">
    <source>
        <dbReference type="Proteomes" id="UP000023152"/>
    </source>
</evidence>
<protein>
    <recommendedName>
        <fullName evidence="4">RING-type domain-containing protein</fullName>
    </recommendedName>
</protein>
<dbReference type="OrthoDB" id="6329076at2759"/>
<keyword evidence="1" id="KW-0863">Zinc-finger</keyword>
<keyword evidence="1" id="KW-0479">Metal-binding</keyword>
<dbReference type="PROSITE" id="PS50089">
    <property type="entry name" value="ZF_RING_2"/>
    <property type="match status" value="1"/>
</dbReference>
<keyword evidence="1" id="KW-0862">Zinc</keyword>
<reference evidence="5 6" key="1">
    <citation type="journal article" date="2013" name="Curr. Biol.">
        <title>The Genome of the Foraminiferan Reticulomyxa filosa.</title>
        <authorList>
            <person name="Glockner G."/>
            <person name="Hulsmann N."/>
            <person name="Schleicher M."/>
            <person name="Noegel A.A."/>
            <person name="Eichinger L."/>
            <person name="Gallinger C."/>
            <person name="Pawlowski J."/>
            <person name="Sierra R."/>
            <person name="Euteneuer U."/>
            <person name="Pillet L."/>
            <person name="Moustafa A."/>
            <person name="Platzer M."/>
            <person name="Groth M."/>
            <person name="Szafranski K."/>
            <person name="Schliwa M."/>
        </authorList>
    </citation>
    <scope>NUCLEOTIDE SEQUENCE [LARGE SCALE GENOMIC DNA]</scope>
</reference>
<evidence type="ECO:0000259" key="4">
    <source>
        <dbReference type="PROSITE" id="PS50089"/>
    </source>
</evidence>
<evidence type="ECO:0000256" key="3">
    <source>
        <dbReference type="SAM" id="Phobius"/>
    </source>
</evidence>
<comment type="caution">
    <text evidence="5">The sequence shown here is derived from an EMBL/GenBank/DDBJ whole genome shotgun (WGS) entry which is preliminary data.</text>
</comment>
<dbReference type="Proteomes" id="UP000023152">
    <property type="component" value="Unassembled WGS sequence"/>
</dbReference>
<feature type="transmembrane region" description="Helical" evidence="3">
    <location>
        <begin position="53"/>
        <end position="72"/>
    </location>
</feature>
<accession>X6LHK2</accession>
<feature type="domain" description="RING-type" evidence="4">
    <location>
        <begin position="181"/>
        <end position="225"/>
    </location>
</feature>
<keyword evidence="3" id="KW-0472">Membrane</keyword>
<dbReference type="GO" id="GO:0008270">
    <property type="term" value="F:zinc ion binding"/>
    <property type="evidence" value="ECO:0007669"/>
    <property type="project" value="UniProtKB-KW"/>
</dbReference>
<keyword evidence="3" id="KW-0812">Transmembrane</keyword>
<evidence type="ECO:0000313" key="5">
    <source>
        <dbReference type="EMBL" id="ETO00846.1"/>
    </source>
</evidence>
<keyword evidence="3" id="KW-1133">Transmembrane helix</keyword>
<evidence type="ECO:0000256" key="2">
    <source>
        <dbReference type="SAM" id="MobiDB-lite"/>
    </source>
</evidence>
<keyword evidence="6" id="KW-1185">Reference proteome</keyword>
<feature type="region of interest" description="Disordered" evidence="2">
    <location>
        <begin position="417"/>
        <end position="443"/>
    </location>
</feature>
<dbReference type="Gene3D" id="3.30.40.10">
    <property type="entry name" value="Zinc/RING finger domain, C3HC4 (zinc finger)"/>
    <property type="match status" value="1"/>
</dbReference>
<dbReference type="InterPro" id="IPR001841">
    <property type="entry name" value="Znf_RING"/>
</dbReference>
<proteinExistence type="predicted"/>
<gene>
    <name evidence="5" type="ORF">RFI_36594</name>
</gene>
<name>X6LHK2_RETFI</name>
<sequence length="443" mass="49996">MSLNNVAFVDLVESDDEVMDLTVGVAQTNLAEHKEEKDEKDFKSEDPPALSNGMFFFLLFVVCCLLCIGLSVDVVDNVHVPGNGIGMADVFADRLMEVEPGEPFRIVGDSIGFAQQLPPGQENRALIDSRQRMVSLVERAIARLDAERLRLNNIVQALQLGVSNVLDTNLILLNNFEATGCSICCQDYNLEDVRERILSCGHHLCVRCWDRAVHEARSNRCPHCRAPQICNCGAILCNEIIGFSSMYGFVPIVNNWGLVDRGDDDYSAVDWSRFPTIRSSVEFISNDQVRESAEEFLRRARESLQRQMNAVVNEPRPQPDHFFEEVVVLPEPPELPAVLENERARLVALSNAELSSSELSPSVPARDDVMEDEHGEFIESRYTGVRNYLPSPSVLREQPVVPNAPIRARIQRRRLGDLIDEAAQEEEEENEENQPPRQRRREE</sequence>
<feature type="compositionally biased region" description="Acidic residues" evidence="2">
    <location>
        <begin position="418"/>
        <end position="432"/>
    </location>
</feature>
<dbReference type="SUPFAM" id="SSF57850">
    <property type="entry name" value="RING/U-box"/>
    <property type="match status" value="1"/>
</dbReference>
<dbReference type="EMBL" id="ASPP01039877">
    <property type="protein sequence ID" value="ETO00846.1"/>
    <property type="molecule type" value="Genomic_DNA"/>
</dbReference>
<evidence type="ECO:0000256" key="1">
    <source>
        <dbReference type="PROSITE-ProRule" id="PRU00175"/>
    </source>
</evidence>
<dbReference type="AlphaFoldDB" id="X6LHK2"/>
<dbReference type="InterPro" id="IPR013083">
    <property type="entry name" value="Znf_RING/FYVE/PHD"/>
</dbReference>